<dbReference type="InterPro" id="IPR038765">
    <property type="entry name" value="Papain-like_cys_pep_sf"/>
</dbReference>
<comment type="caution">
    <text evidence="3">The sequence shown here is derived from an EMBL/GenBank/DDBJ whole genome shotgun (WGS) entry which is preliminary data.</text>
</comment>
<accession>A0A1X4G545</accession>
<dbReference type="SMART" id="SM00645">
    <property type="entry name" value="Pept_C1"/>
    <property type="match status" value="1"/>
</dbReference>
<dbReference type="SUPFAM" id="SSF54001">
    <property type="entry name" value="Cysteine proteinases"/>
    <property type="match status" value="1"/>
</dbReference>
<dbReference type="EMBL" id="NBYN01000054">
    <property type="protein sequence ID" value="OSO89703.1"/>
    <property type="molecule type" value="Genomic_DNA"/>
</dbReference>
<proteinExistence type="inferred from homology"/>
<evidence type="ECO:0000259" key="2">
    <source>
        <dbReference type="SMART" id="SM00645"/>
    </source>
</evidence>
<reference evidence="4" key="1">
    <citation type="submission" date="2017-04" db="EMBL/GenBank/DDBJ databases">
        <authorList>
            <person name="Abreu V.A."/>
            <person name="Popin R.V."/>
            <person name="Rigonato J."/>
            <person name="Andreote A.P."/>
            <person name="Schaker P.C."/>
            <person name="Hoff-Risseti C."/>
            <person name="Alvarenga D.O."/>
            <person name="Varani A.M."/>
            <person name="Fiore M.F."/>
        </authorList>
    </citation>
    <scope>NUCLEOTIDE SEQUENCE [LARGE SCALE GENOMIC DNA]</scope>
    <source>
        <strain evidence="4">CENA303</strain>
    </source>
</reference>
<dbReference type="AlphaFoldDB" id="A0A1X4G545"/>
<dbReference type="InterPro" id="IPR000668">
    <property type="entry name" value="Peptidase_C1A_C"/>
</dbReference>
<dbReference type="InterPro" id="IPR013128">
    <property type="entry name" value="Peptidase_C1A"/>
</dbReference>
<dbReference type="InterPro" id="IPR029024">
    <property type="entry name" value="TerB-like"/>
</dbReference>
<evidence type="ECO:0000313" key="3">
    <source>
        <dbReference type="EMBL" id="OSO89703.1"/>
    </source>
</evidence>
<gene>
    <name evidence="3" type="ORF">B7O87_11125</name>
</gene>
<name>A0A1X4G545_9CYAN</name>
<evidence type="ECO:0000313" key="4">
    <source>
        <dbReference type="Proteomes" id="UP000192997"/>
    </source>
</evidence>
<sequence length="450" mass="50901">MSKKAVLSYVVDRKTGDWRALSGCSSSASTVPGSQLYNTQRFNEEDLPAQVDLRPFMTPVENQAAANSCTANAVVGGYEYIMNRVGKDIDFSRLFVYYNARLLGLEASGRDKIQDQGSNISLALVSLQEQGICHESTWGYQIAENGKVKNVNTKPSREAYTEAAKLINTDEFQWETPEQVNPDIYSMKHCLAEGYPFIFGLVLFKSFDRVTAQGRVPMPDLNSDEGREQHGNHAMLCVGYKDSAKVFIVRNSWGEEWGDSGYCYIPYEYMTNPDLCFECWKIKGTTDFDLTADVWVEEDEDFDEEFYEEEEQEEEESCYLTLVEAIAVICLCGASVDNLSEEESELLMGLYETYEIDAELLQEKIDSLVEIGGLEMLYNAAIQIILAEDAAIEAFQMSVEFALADEYFTDEEYEYWSQLAGDLELDGDTATAFFNEVLAEYDYETIDSLF</sequence>
<evidence type="ECO:0000256" key="1">
    <source>
        <dbReference type="ARBA" id="ARBA00008455"/>
    </source>
</evidence>
<protein>
    <recommendedName>
        <fullName evidence="2">Peptidase C1A papain C-terminal domain-containing protein</fullName>
    </recommendedName>
</protein>
<dbReference type="Pfam" id="PF00112">
    <property type="entry name" value="Peptidase_C1"/>
    <property type="match status" value="1"/>
</dbReference>
<dbReference type="RefSeq" id="WP_085728596.1">
    <property type="nucleotide sequence ID" value="NZ_NBYN01000054.1"/>
</dbReference>
<feature type="domain" description="Peptidase C1A papain C-terminal" evidence="2">
    <location>
        <begin position="47"/>
        <end position="275"/>
    </location>
</feature>
<dbReference type="Proteomes" id="UP000192997">
    <property type="component" value="Unassembled WGS sequence"/>
</dbReference>
<dbReference type="GO" id="GO:0006508">
    <property type="term" value="P:proteolysis"/>
    <property type="evidence" value="ECO:0007669"/>
    <property type="project" value="InterPro"/>
</dbReference>
<dbReference type="PANTHER" id="PTHR12411">
    <property type="entry name" value="CYSTEINE PROTEASE FAMILY C1-RELATED"/>
    <property type="match status" value="1"/>
</dbReference>
<comment type="similarity">
    <text evidence="1">Belongs to the peptidase C1 family.</text>
</comment>
<dbReference type="SUPFAM" id="SSF158682">
    <property type="entry name" value="TerB-like"/>
    <property type="match status" value="1"/>
</dbReference>
<dbReference type="Gene3D" id="3.90.70.10">
    <property type="entry name" value="Cysteine proteinases"/>
    <property type="match status" value="1"/>
</dbReference>
<dbReference type="GO" id="GO:0008234">
    <property type="term" value="F:cysteine-type peptidase activity"/>
    <property type="evidence" value="ECO:0007669"/>
    <property type="project" value="InterPro"/>
</dbReference>
<dbReference type="CDD" id="cd02619">
    <property type="entry name" value="Peptidase_C1"/>
    <property type="match status" value="1"/>
</dbReference>
<organism evidence="3 4">
    <name type="scientific">Cylindrospermopsis raciborskii CENA303</name>
    <dbReference type="NCBI Taxonomy" id="1170769"/>
    <lineage>
        <taxon>Bacteria</taxon>
        <taxon>Bacillati</taxon>
        <taxon>Cyanobacteriota</taxon>
        <taxon>Cyanophyceae</taxon>
        <taxon>Nostocales</taxon>
        <taxon>Aphanizomenonaceae</taxon>
        <taxon>Cylindrospermopsis</taxon>
    </lineage>
</organism>